<dbReference type="AlphaFoldDB" id="A0A835M1A7"/>
<dbReference type="GO" id="GO:0005741">
    <property type="term" value="C:mitochondrial outer membrane"/>
    <property type="evidence" value="ECO:0007669"/>
    <property type="project" value="TreeGrafter"/>
</dbReference>
<dbReference type="OrthoDB" id="1739578at2759"/>
<dbReference type="PANTHER" id="PTHR45644">
    <property type="entry name" value="AAA ATPASE, PUTATIVE (AFU_ORTHOLOGUE AFUA_2G12920)-RELATED-RELATED"/>
    <property type="match status" value="1"/>
</dbReference>
<reference evidence="4 5" key="1">
    <citation type="submission" date="2020-10" db="EMBL/GenBank/DDBJ databases">
        <title>The Coptis chinensis genome and diversification of protoberbering-type alkaloids.</title>
        <authorList>
            <person name="Wang B."/>
            <person name="Shu S."/>
            <person name="Song C."/>
            <person name="Liu Y."/>
        </authorList>
    </citation>
    <scope>NUCLEOTIDE SEQUENCE [LARGE SCALE GENOMIC DNA]</scope>
    <source>
        <strain evidence="4">HL-2020</strain>
        <tissue evidence="4">Leaf</tissue>
    </source>
</reference>
<dbReference type="InterPro" id="IPR027417">
    <property type="entry name" value="P-loop_NTPase"/>
</dbReference>
<evidence type="ECO:0000313" key="5">
    <source>
        <dbReference type="Proteomes" id="UP000631114"/>
    </source>
</evidence>
<proteinExistence type="predicted"/>
<evidence type="ECO:0000313" key="4">
    <source>
        <dbReference type="EMBL" id="KAF9607076.1"/>
    </source>
</evidence>
<keyword evidence="2" id="KW-0067">ATP-binding</keyword>
<evidence type="ECO:0000256" key="1">
    <source>
        <dbReference type="ARBA" id="ARBA00022741"/>
    </source>
</evidence>
<dbReference type="Proteomes" id="UP000631114">
    <property type="component" value="Unassembled WGS sequence"/>
</dbReference>
<dbReference type="GO" id="GO:0000796">
    <property type="term" value="C:condensin complex"/>
    <property type="evidence" value="ECO:0007669"/>
    <property type="project" value="InterPro"/>
</dbReference>
<keyword evidence="5" id="KW-1185">Reference proteome</keyword>
<evidence type="ECO:0000256" key="2">
    <source>
        <dbReference type="ARBA" id="ARBA00022840"/>
    </source>
</evidence>
<gene>
    <name evidence="4" type="ORF">IFM89_031077</name>
</gene>
<accession>A0A835M1A7</accession>
<dbReference type="GO" id="GO:0005524">
    <property type="term" value="F:ATP binding"/>
    <property type="evidence" value="ECO:0007669"/>
    <property type="project" value="UniProtKB-KW"/>
</dbReference>
<sequence length="218" mass="24433">MCEIIRIDTQDDNDVETNFQKASCTLEVGVKIYASRVDSDVPPDNEFEKRIRPEVIPANEIGVTFADIGALDEIKESLQELVMLPLRRPDLFKGGGLLKPCKGILLFGPPRIMVGLPFSQNREKILETLLSKEKVKGVDFKELATVIEGYHGSDLQEKKQRVEEEQNSEEASNTPDKKKDIEIFLRPLNIEDMKQAKNRVAASFAAEGSIMSEVEAVE</sequence>
<dbReference type="SUPFAM" id="SSF52540">
    <property type="entry name" value="P-loop containing nucleoside triphosphate hydrolases"/>
    <property type="match status" value="1"/>
</dbReference>
<dbReference type="InterPro" id="IPR051701">
    <property type="entry name" value="Mito_OM_Translocase_MSP1"/>
</dbReference>
<dbReference type="Pfam" id="PF05786">
    <property type="entry name" value="Cnd2"/>
    <property type="match status" value="1"/>
</dbReference>
<dbReference type="Gene3D" id="1.10.8.60">
    <property type="match status" value="1"/>
</dbReference>
<dbReference type="GO" id="GO:0007076">
    <property type="term" value="P:mitotic chromosome condensation"/>
    <property type="evidence" value="ECO:0007669"/>
    <property type="project" value="InterPro"/>
</dbReference>
<dbReference type="InterPro" id="IPR022816">
    <property type="entry name" value="Condensin_barren_su2"/>
</dbReference>
<keyword evidence="1" id="KW-0547">Nucleotide-binding</keyword>
<name>A0A835M1A7_9MAGN</name>
<dbReference type="EMBL" id="JADFTS010000005">
    <property type="protein sequence ID" value="KAF9607076.1"/>
    <property type="molecule type" value="Genomic_DNA"/>
</dbReference>
<evidence type="ECO:0000256" key="3">
    <source>
        <dbReference type="SAM" id="MobiDB-lite"/>
    </source>
</evidence>
<protein>
    <submittedName>
        <fullName evidence="4">Uncharacterized protein</fullName>
    </submittedName>
</protein>
<feature type="region of interest" description="Disordered" evidence="3">
    <location>
        <begin position="156"/>
        <end position="180"/>
    </location>
</feature>
<dbReference type="Gene3D" id="3.40.50.300">
    <property type="entry name" value="P-loop containing nucleotide triphosphate hydrolases"/>
    <property type="match status" value="1"/>
</dbReference>
<comment type="caution">
    <text evidence="4">The sequence shown here is derived from an EMBL/GenBank/DDBJ whole genome shotgun (WGS) entry which is preliminary data.</text>
</comment>
<dbReference type="PANTHER" id="PTHR45644:SF85">
    <property type="entry name" value="P-LOOP CONTAINING NUCLEOSIDE TRIPHOSPHATE HYDROLASES SUPERFAMILY PROTEIN"/>
    <property type="match status" value="1"/>
</dbReference>
<organism evidence="4 5">
    <name type="scientific">Coptis chinensis</name>
    <dbReference type="NCBI Taxonomy" id="261450"/>
    <lineage>
        <taxon>Eukaryota</taxon>
        <taxon>Viridiplantae</taxon>
        <taxon>Streptophyta</taxon>
        <taxon>Embryophyta</taxon>
        <taxon>Tracheophyta</taxon>
        <taxon>Spermatophyta</taxon>
        <taxon>Magnoliopsida</taxon>
        <taxon>Ranunculales</taxon>
        <taxon>Ranunculaceae</taxon>
        <taxon>Coptidoideae</taxon>
        <taxon>Coptis</taxon>
    </lineage>
</organism>